<sequence length="316" mass="35104">MKKGLLLATALISGSALAGNIYQCKNAQGQIAFQSTPCPSVATGTLVMGTGEVKSTTASLCQSGTRPIPSQFCDDTLLNSYHASFADLYDELLHSSNERWAYKYPQFLGVTESRELLDERASCNTTSCVKSFYRSENDRLKILQYNMEALHSVNNLPNLLRATLPATVDPIDSAWRVIFIEGSERNFRASFQQPDIPFKQHTGPITHVVALIDQGSFTHNNEISGWYGSQDDFLMVWLAVQGNENVVASAYYGGNYQALKKELKVKWSSPRKQYIVGLANQNSDYIDKSAELLNFSISKSDAYSVTIKRNMLTGVY</sequence>
<evidence type="ECO:0000259" key="2">
    <source>
        <dbReference type="Pfam" id="PF13511"/>
    </source>
</evidence>
<keyword evidence="4" id="KW-1185">Reference proteome</keyword>
<dbReference type="OrthoDB" id="6898923at2"/>
<dbReference type="EMBL" id="SLZR01000009">
    <property type="protein sequence ID" value="TCS40425.1"/>
    <property type="molecule type" value="Genomic_DNA"/>
</dbReference>
<feature type="chain" id="PRO_5020587742" evidence="1">
    <location>
        <begin position="19"/>
        <end position="316"/>
    </location>
</feature>
<protein>
    <submittedName>
        <fullName evidence="3">Uncharacterized protein DUF4124</fullName>
    </submittedName>
</protein>
<organism evidence="3 4">
    <name type="scientific">Reinekea marinisedimentorum</name>
    <dbReference type="NCBI Taxonomy" id="230495"/>
    <lineage>
        <taxon>Bacteria</taxon>
        <taxon>Pseudomonadati</taxon>
        <taxon>Pseudomonadota</taxon>
        <taxon>Gammaproteobacteria</taxon>
        <taxon>Oceanospirillales</taxon>
        <taxon>Saccharospirillaceae</taxon>
        <taxon>Reinekea</taxon>
    </lineage>
</organism>
<gene>
    <name evidence="3" type="ORF">BCF53_109135</name>
</gene>
<reference evidence="3 4" key="1">
    <citation type="submission" date="2019-03" db="EMBL/GenBank/DDBJ databases">
        <title>Genomic Encyclopedia of Archaeal and Bacterial Type Strains, Phase II (KMG-II): from individual species to whole genera.</title>
        <authorList>
            <person name="Goeker M."/>
        </authorList>
    </citation>
    <scope>NUCLEOTIDE SEQUENCE [LARGE SCALE GENOMIC DNA]</scope>
    <source>
        <strain evidence="3 4">DSM 15388</strain>
    </source>
</reference>
<keyword evidence="1" id="KW-0732">Signal</keyword>
<feature type="domain" description="DUF4124" evidence="2">
    <location>
        <begin position="9"/>
        <end position="42"/>
    </location>
</feature>
<evidence type="ECO:0000313" key="4">
    <source>
        <dbReference type="Proteomes" id="UP000295793"/>
    </source>
</evidence>
<accession>A0A4R3I3M0</accession>
<evidence type="ECO:0000256" key="1">
    <source>
        <dbReference type="SAM" id="SignalP"/>
    </source>
</evidence>
<comment type="caution">
    <text evidence="3">The sequence shown here is derived from an EMBL/GenBank/DDBJ whole genome shotgun (WGS) entry which is preliminary data.</text>
</comment>
<dbReference type="Pfam" id="PF13511">
    <property type="entry name" value="DUF4124"/>
    <property type="match status" value="1"/>
</dbReference>
<evidence type="ECO:0000313" key="3">
    <source>
        <dbReference type="EMBL" id="TCS40425.1"/>
    </source>
</evidence>
<proteinExistence type="predicted"/>
<dbReference type="Proteomes" id="UP000295793">
    <property type="component" value="Unassembled WGS sequence"/>
</dbReference>
<dbReference type="InterPro" id="IPR025392">
    <property type="entry name" value="DUF4124"/>
</dbReference>
<dbReference type="AlphaFoldDB" id="A0A4R3I3M0"/>
<feature type="signal peptide" evidence="1">
    <location>
        <begin position="1"/>
        <end position="18"/>
    </location>
</feature>
<dbReference type="RefSeq" id="WP_132701935.1">
    <property type="nucleotide sequence ID" value="NZ_SLZR01000009.1"/>
</dbReference>
<name>A0A4R3I3M0_9GAMM</name>